<dbReference type="InterPro" id="IPR007991">
    <property type="entry name" value="RNA_pol_I_trans_ini_fac_RRN3"/>
</dbReference>
<comment type="similarity">
    <text evidence="1">Belongs to the RRN3 family.</text>
</comment>
<dbReference type="OMA" id="EHSILNT"/>
<feature type="region of interest" description="Disordered" evidence="2">
    <location>
        <begin position="437"/>
        <end position="521"/>
    </location>
</feature>
<evidence type="ECO:0000256" key="2">
    <source>
        <dbReference type="SAM" id="MobiDB-lite"/>
    </source>
</evidence>
<dbReference type="Pfam" id="PF05327">
    <property type="entry name" value="RRN3"/>
    <property type="match status" value="1"/>
</dbReference>
<feature type="compositionally biased region" description="Acidic residues" evidence="2">
    <location>
        <begin position="437"/>
        <end position="449"/>
    </location>
</feature>
<name>D3B7P4_HETP5</name>
<reference evidence="3 4" key="1">
    <citation type="journal article" date="2011" name="Genome Res.">
        <title>Phylogeny-wide analysis of social amoeba genomes highlights ancient origins for complex intercellular communication.</title>
        <authorList>
            <person name="Heidel A.J."/>
            <person name="Lawal H.M."/>
            <person name="Felder M."/>
            <person name="Schilde C."/>
            <person name="Helps N.R."/>
            <person name="Tunggal B."/>
            <person name="Rivero F."/>
            <person name="John U."/>
            <person name="Schleicher M."/>
            <person name="Eichinger L."/>
            <person name="Platzer M."/>
            <person name="Noegel A.A."/>
            <person name="Schaap P."/>
            <person name="Gloeckner G."/>
        </authorList>
    </citation>
    <scope>NUCLEOTIDE SEQUENCE [LARGE SCALE GENOMIC DNA]</scope>
    <source>
        <strain evidence="4">ATCC 26659 / Pp 5 / PN500</strain>
    </source>
</reference>
<dbReference type="GeneID" id="31359969"/>
<gene>
    <name evidence="3" type="ORF">PPL_04482</name>
</gene>
<dbReference type="STRING" id="670386.D3B7P4"/>
<dbReference type="PANTHER" id="PTHR12790">
    <property type="entry name" value="TRANSCRIPTION INITIATION FACTOR IA RRN3"/>
    <property type="match status" value="1"/>
</dbReference>
<evidence type="ECO:0000313" key="3">
    <source>
        <dbReference type="EMBL" id="EFA82787.1"/>
    </source>
</evidence>
<dbReference type="Proteomes" id="UP000001396">
    <property type="component" value="Unassembled WGS sequence"/>
</dbReference>
<dbReference type="GO" id="GO:0001042">
    <property type="term" value="F:RNA polymerase I core binding"/>
    <property type="evidence" value="ECO:0007669"/>
    <property type="project" value="TreeGrafter"/>
</dbReference>
<feature type="region of interest" description="Disordered" evidence="2">
    <location>
        <begin position="358"/>
        <end position="383"/>
    </location>
</feature>
<feature type="compositionally biased region" description="Acidic residues" evidence="2">
    <location>
        <begin position="457"/>
        <end position="486"/>
    </location>
</feature>
<protein>
    <submittedName>
        <fullName evidence="3">Uncharacterized protein</fullName>
    </submittedName>
</protein>
<dbReference type="GO" id="GO:0005634">
    <property type="term" value="C:nucleus"/>
    <property type="evidence" value="ECO:0007669"/>
    <property type="project" value="TreeGrafter"/>
</dbReference>
<dbReference type="GO" id="GO:0001181">
    <property type="term" value="F:RNA polymerase I general transcription initiation factor activity"/>
    <property type="evidence" value="ECO:0007669"/>
    <property type="project" value="InterPro"/>
</dbReference>
<organism evidence="3 4">
    <name type="scientific">Heterostelium pallidum (strain ATCC 26659 / Pp 5 / PN500)</name>
    <name type="common">Cellular slime mold</name>
    <name type="synonym">Polysphondylium pallidum</name>
    <dbReference type="NCBI Taxonomy" id="670386"/>
    <lineage>
        <taxon>Eukaryota</taxon>
        <taxon>Amoebozoa</taxon>
        <taxon>Evosea</taxon>
        <taxon>Eumycetozoa</taxon>
        <taxon>Dictyostelia</taxon>
        <taxon>Acytosteliales</taxon>
        <taxon>Acytosteliaceae</taxon>
        <taxon>Heterostelium</taxon>
    </lineage>
</organism>
<accession>D3B7P4</accession>
<dbReference type="EMBL" id="ADBJ01000018">
    <property type="protein sequence ID" value="EFA82787.1"/>
    <property type="molecule type" value="Genomic_DNA"/>
</dbReference>
<dbReference type="GO" id="GO:0006361">
    <property type="term" value="P:transcription initiation at RNA polymerase I promoter"/>
    <property type="evidence" value="ECO:0007669"/>
    <property type="project" value="InterPro"/>
</dbReference>
<proteinExistence type="inferred from homology"/>
<dbReference type="PANTHER" id="PTHR12790:SF0">
    <property type="entry name" value="RNA POLYMERASE I-SPECIFIC TRANSCRIPTION INITIATION FACTOR RRN3-RELATED"/>
    <property type="match status" value="1"/>
</dbReference>
<evidence type="ECO:0000313" key="4">
    <source>
        <dbReference type="Proteomes" id="UP000001396"/>
    </source>
</evidence>
<comment type="caution">
    <text evidence="3">The sequence shown here is derived from an EMBL/GenBank/DDBJ whole genome shotgun (WGS) entry which is preliminary data.</text>
</comment>
<dbReference type="AlphaFoldDB" id="D3B7P4"/>
<dbReference type="InParanoid" id="D3B7P4"/>
<keyword evidence="4" id="KW-1185">Reference proteome</keyword>
<dbReference type="RefSeq" id="XP_020434904.1">
    <property type="nucleotide sequence ID" value="XM_020575384.1"/>
</dbReference>
<evidence type="ECO:0000256" key="1">
    <source>
        <dbReference type="ARBA" id="ARBA00010098"/>
    </source>
</evidence>
<sequence length="521" mass="58982">MASEVYPQTTTTNTPTPQPIKNVQADSYSLLWKKATQDKRRTPLNELITFDWSRDDQSVGKFIEFVINLVTFNQSYAIDAFTLLGTAFEPYKQALANGTKVDYEKWEKISMKVHFSLNKIVSVLPLSSPSLADILIQKFPHTIHPLEVHHFFLKHVLLVTRYCPSISSKIIAAAVNTLVLIDTSITIEEIPGDDELQFDDFEGTGKSDSTNEQQEKNTINAQKLDGLMLLMFQYLDARFGKGKEGNIFVIGGINDAETSQMDEVFHSLVKAFDSSVLPTYKSKYTQFLLLYASRFQQFGSTFTPLDFNTTLLVAQSKPSQSPTRPQRWAAPGILMAESYIRYLCGKLANETVPSILRQSRLSKRRAARETPRTLPGSPRSVPKDLVLPIESVQNLLKECRQAVLRGVSASQSSKFVDGCYLHWSDVKKDDDDIDLEEMSDNEEEEEQDDNDKKKDDTDSEFDDFDEDDSDSESESDEDDSDDDESYTSEIDQLTEDFRSFTPNTGMPDVAQQHFKSRGFLN</sequence>